<dbReference type="PANTHER" id="PTHR42865">
    <property type="entry name" value="PROTON/GLUTAMATE-ASPARTATE SYMPORTER"/>
    <property type="match status" value="1"/>
</dbReference>
<feature type="transmembrane region" description="Helical" evidence="9">
    <location>
        <begin position="76"/>
        <end position="97"/>
    </location>
</feature>
<evidence type="ECO:0000256" key="4">
    <source>
        <dbReference type="ARBA" id="ARBA00022692"/>
    </source>
</evidence>
<dbReference type="Proteomes" id="UP000239181">
    <property type="component" value="Unassembled WGS sequence"/>
</dbReference>
<keyword evidence="4 9" id="KW-0812">Transmembrane</keyword>
<feature type="transmembrane region" description="Helical" evidence="9">
    <location>
        <begin position="38"/>
        <end position="60"/>
    </location>
</feature>
<reference evidence="10 11" key="1">
    <citation type="submission" date="2017-10" db="EMBL/GenBank/DDBJ databases">
        <title>Draft genome of two endophytic bacteria isolated from 'guarana' Paullinia cupana (Mart.) Ducke.</title>
        <authorList>
            <person name="Siqueira K.A."/>
            <person name="Liotti R.G."/>
            <person name="Mendes T.A."/>
            <person name="Soares M.A."/>
        </authorList>
    </citation>
    <scope>NUCLEOTIDE SEQUENCE [LARGE SCALE GENOMIC DNA]</scope>
    <source>
        <strain evidence="10 11">342</strain>
    </source>
</reference>
<feature type="transmembrane region" description="Helical" evidence="9">
    <location>
        <begin position="191"/>
        <end position="209"/>
    </location>
</feature>
<keyword evidence="2" id="KW-0813">Transport</keyword>
<dbReference type="PROSITE" id="PS00714">
    <property type="entry name" value="NA_DICARBOXYL_SYMP_2"/>
    <property type="match status" value="1"/>
</dbReference>
<dbReference type="Gene3D" id="1.10.3860.10">
    <property type="entry name" value="Sodium:dicarboxylate symporter"/>
    <property type="match status" value="1"/>
</dbReference>
<keyword evidence="7 9" id="KW-0472">Membrane</keyword>
<dbReference type="GO" id="GO:0005886">
    <property type="term" value="C:plasma membrane"/>
    <property type="evidence" value="ECO:0007669"/>
    <property type="project" value="UniProtKB-SubCell"/>
</dbReference>
<evidence type="ECO:0000313" key="11">
    <source>
        <dbReference type="Proteomes" id="UP000239181"/>
    </source>
</evidence>
<evidence type="ECO:0000256" key="6">
    <source>
        <dbReference type="ARBA" id="ARBA00022989"/>
    </source>
</evidence>
<dbReference type="InterPro" id="IPR036458">
    <property type="entry name" value="Na:dicarbo_symporter_sf"/>
</dbReference>
<dbReference type="OrthoDB" id="9766690at2"/>
<feature type="transmembrane region" description="Helical" evidence="9">
    <location>
        <begin position="7"/>
        <end position="26"/>
    </location>
</feature>
<evidence type="ECO:0000256" key="8">
    <source>
        <dbReference type="SAM" id="MobiDB-lite"/>
    </source>
</evidence>
<keyword evidence="11" id="KW-1185">Reference proteome</keyword>
<dbReference type="GO" id="GO:0015366">
    <property type="term" value="F:malate:proton symporter activity"/>
    <property type="evidence" value="ECO:0007669"/>
    <property type="project" value="TreeGrafter"/>
</dbReference>
<feature type="region of interest" description="Disordered" evidence="8">
    <location>
        <begin position="416"/>
        <end position="435"/>
    </location>
</feature>
<organism evidence="10 11">
    <name type="scientific">Pantoea coffeiphila</name>
    <dbReference type="NCBI Taxonomy" id="1465635"/>
    <lineage>
        <taxon>Bacteria</taxon>
        <taxon>Pseudomonadati</taxon>
        <taxon>Pseudomonadota</taxon>
        <taxon>Gammaproteobacteria</taxon>
        <taxon>Enterobacterales</taxon>
        <taxon>Erwiniaceae</taxon>
        <taxon>Pantoea</taxon>
    </lineage>
</organism>
<keyword evidence="5" id="KW-0769">Symport</keyword>
<comment type="caution">
    <text evidence="10">The sequence shown here is derived from an EMBL/GenBank/DDBJ whole genome shotgun (WGS) entry which is preliminary data.</text>
</comment>
<accession>A0A2S9IFB8</accession>
<dbReference type="GO" id="GO:0015141">
    <property type="term" value="F:succinate transmembrane transporter activity"/>
    <property type="evidence" value="ECO:0007669"/>
    <property type="project" value="TreeGrafter"/>
</dbReference>
<dbReference type="EMBL" id="PDET01000003">
    <property type="protein sequence ID" value="PRD16493.1"/>
    <property type="molecule type" value="Genomic_DNA"/>
</dbReference>
<dbReference type="InterPro" id="IPR018107">
    <property type="entry name" value="Na-dicarboxylate_symporter_CS"/>
</dbReference>
<proteinExistence type="predicted"/>
<feature type="compositionally biased region" description="Acidic residues" evidence="8">
    <location>
        <begin position="426"/>
        <end position="435"/>
    </location>
</feature>
<sequence length="435" mass="46668">MRFLKHLYVQVLIGLVAGVAVGYAFPDLAVQMKPLGDTFIRLIKMVVTLVIFCTVAIGIARMESLKQVGKVGGKTLLYFELITTLALIVGMVVANVMQPGKGMNVDATKLDGSAMSHYVNVSEHSKGFLEQIIPDSVIGAFAQGNLLQVLLFSVLFGVALSLASNRSAFLTKTIEQCGEVLMRIVELIMRLAPLGAFGAIAFTVGKYGLTSLQHLGMLIVCLYITSFLFIGGVLGLICKLVGVSMWRLIVYFREELLIVLGTSTTESVLPRLMVKMEKLGCDRAIVGLVLPTGYSFNLDGAAIYLTMTSLFIAQATNTDLTLWQQMGLLLILLLTSKGGAGVAGAALIALTATLATHNIIPLAGITLVLGIDRILNEMRAVTNMIGNVVATLVIARWENKLDLALAQEQLRAGPGKIVLPDTPLPDTEEEGSTTR</sequence>
<keyword evidence="3" id="KW-1003">Cell membrane</keyword>
<dbReference type="GO" id="GO:0015138">
    <property type="term" value="F:fumarate transmembrane transporter activity"/>
    <property type="evidence" value="ECO:0007669"/>
    <property type="project" value="TreeGrafter"/>
</dbReference>
<comment type="subcellular location">
    <subcellularLocation>
        <location evidence="1">Cell membrane</location>
        <topology evidence="1">Multi-pass membrane protein</topology>
    </subcellularLocation>
</comment>
<dbReference type="PRINTS" id="PR00173">
    <property type="entry name" value="EDTRNSPORT"/>
</dbReference>
<feature type="transmembrane region" description="Helical" evidence="9">
    <location>
        <begin position="146"/>
        <end position="163"/>
    </location>
</feature>
<feature type="transmembrane region" description="Helical" evidence="9">
    <location>
        <begin position="215"/>
        <end position="238"/>
    </location>
</feature>
<dbReference type="GO" id="GO:0070778">
    <property type="term" value="P:L-aspartate transmembrane transport"/>
    <property type="evidence" value="ECO:0007669"/>
    <property type="project" value="TreeGrafter"/>
</dbReference>
<dbReference type="SUPFAM" id="SSF118215">
    <property type="entry name" value="Proton glutamate symport protein"/>
    <property type="match status" value="1"/>
</dbReference>
<evidence type="ECO:0000256" key="5">
    <source>
        <dbReference type="ARBA" id="ARBA00022847"/>
    </source>
</evidence>
<dbReference type="InterPro" id="IPR001991">
    <property type="entry name" value="Na-dicarboxylate_symporter"/>
</dbReference>
<dbReference type="FunFam" id="1.10.3860.10:FF:000001">
    <property type="entry name" value="C4-dicarboxylate transport protein"/>
    <property type="match status" value="1"/>
</dbReference>
<dbReference type="Pfam" id="PF00375">
    <property type="entry name" value="SDF"/>
    <property type="match status" value="1"/>
</dbReference>
<evidence type="ECO:0000256" key="9">
    <source>
        <dbReference type="SAM" id="Phobius"/>
    </source>
</evidence>
<evidence type="ECO:0000313" key="10">
    <source>
        <dbReference type="EMBL" id="PRD16493.1"/>
    </source>
</evidence>
<evidence type="ECO:0000256" key="1">
    <source>
        <dbReference type="ARBA" id="ARBA00004651"/>
    </source>
</evidence>
<keyword evidence="6 9" id="KW-1133">Transmembrane helix</keyword>
<gene>
    <name evidence="10" type="ORF">CQW29_06740</name>
</gene>
<evidence type="ECO:0000256" key="7">
    <source>
        <dbReference type="ARBA" id="ARBA00023136"/>
    </source>
</evidence>
<evidence type="ECO:0000256" key="3">
    <source>
        <dbReference type="ARBA" id="ARBA00022475"/>
    </source>
</evidence>
<name>A0A2S9IFB8_9GAMM</name>
<feature type="transmembrane region" description="Helical" evidence="9">
    <location>
        <begin position="328"/>
        <end position="352"/>
    </location>
</feature>
<dbReference type="AlphaFoldDB" id="A0A2S9IFB8"/>
<dbReference type="RefSeq" id="WP_105591936.1">
    <property type="nucleotide sequence ID" value="NZ_PDET01000003.1"/>
</dbReference>
<dbReference type="PANTHER" id="PTHR42865:SF1">
    <property type="entry name" value="AEROBIC C4-DICARBOXYLATE TRANSPORT PROTEIN"/>
    <property type="match status" value="1"/>
</dbReference>
<protein>
    <submittedName>
        <fullName evidence="10">C4-dicarboxylate transporter DctA</fullName>
    </submittedName>
</protein>
<dbReference type="NCBIfam" id="NF002461">
    <property type="entry name" value="PRK01663.1"/>
    <property type="match status" value="1"/>
</dbReference>
<evidence type="ECO:0000256" key="2">
    <source>
        <dbReference type="ARBA" id="ARBA00022448"/>
    </source>
</evidence>